<comment type="caution">
    <text evidence="2">The sequence shown here is derived from an EMBL/GenBank/DDBJ whole genome shotgun (WGS) entry which is preliminary data.</text>
</comment>
<evidence type="ECO:0000313" key="3">
    <source>
        <dbReference type="Proteomes" id="UP001597368"/>
    </source>
</evidence>
<accession>A0ABW4SUQ3</accession>
<sequence>MLPFISQPSTMMVSAASASTSFCARRSKNGSKAPFAPARSSVATSSSDISPSFGVIIGTFSARIRPGLAARQRVHGSRMNPGPCSDPQTSPGR</sequence>
<feature type="region of interest" description="Disordered" evidence="1">
    <location>
        <begin position="26"/>
        <end position="51"/>
    </location>
</feature>
<keyword evidence="3" id="KW-1185">Reference proteome</keyword>
<evidence type="ECO:0000256" key="1">
    <source>
        <dbReference type="SAM" id="MobiDB-lite"/>
    </source>
</evidence>
<organism evidence="2 3">
    <name type="scientific">Nonomuraea mangrovi</name>
    <dbReference type="NCBI Taxonomy" id="2316207"/>
    <lineage>
        <taxon>Bacteria</taxon>
        <taxon>Bacillati</taxon>
        <taxon>Actinomycetota</taxon>
        <taxon>Actinomycetes</taxon>
        <taxon>Streptosporangiales</taxon>
        <taxon>Streptosporangiaceae</taxon>
        <taxon>Nonomuraea</taxon>
    </lineage>
</organism>
<gene>
    <name evidence="2" type="ORF">ACFSKW_11650</name>
</gene>
<feature type="compositionally biased region" description="Polar residues" evidence="1">
    <location>
        <begin position="41"/>
        <end position="50"/>
    </location>
</feature>
<dbReference type="EMBL" id="JBHUFV010000017">
    <property type="protein sequence ID" value="MFD1932129.1"/>
    <property type="molecule type" value="Genomic_DNA"/>
</dbReference>
<evidence type="ECO:0000313" key="2">
    <source>
        <dbReference type="EMBL" id="MFD1932129.1"/>
    </source>
</evidence>
<protein>
    <recommendedName>
        <fullName evidence="4">Secreted protein</fullName>
    </recommendedName>
</protein>
<proteinExistence type="predicted"/>
<evidence type="ECO:0008006" key="4">
    <source>
        <dbReference type="Google" id="ProtNLM"/>
    </source>
</evidence>
<name>A0ABW4SUQ3_9ACTN</name>
<feature type="region of interest" description="Disordered" evidence="1">
    <location>
        <begin position="68"/>
        <end position="93"/>
    </location>
</feature>
<dbReference type="Proteomes" id="UP001597368">
    <property type="component" value="Unassembled WGS sequence"/>
</dbReference>
<reference evidence="3" key="1">
    <citation type="journal article" date="2019" name="Int. J. Syst. Evol. Microbiol.">
        <title>The Global Catalogue of Microorganisms (GCM) 10K type strain sequencing project: providing services to taxonomists for standard genome sequencing and annotation.</title>
        <authorList>
            <consortium name="The Broad Institute Genomics Platform"/>
            <consortium name="The Broad Institute Genome Sequencing Center for Infectious Disease"/>
            <person name="Wu L."/>
            <person name="Ma J."/>
        </authorList>
    </citation>
    <scope>NUCLEOTIDE SEQUENCE [LARGE SCALE GENOMIC DNA]</scope>
    <source>
        <strain evidence="3">ICMP 6774ER</strain>
    </source>
</reference>
<dbReference type="RefSeq" id="WP_379572131.1">
    <property type="nucleotide sequence ID" value="NZ_JBHUFV010000017.1"/>
</dbReference>